<dbReference type="GO" id="GO:0098797">
    <property type="term" value="C:plasma membrane protein complex"/>
    <property type="evidence" value="ECO:0007669"/>
    <property type="project" value="TreeGrafter"/>
</dbReference>
<keyword evidence="4" id="KW-1003">Cell membrane</keyword>
<evidence type="ECO:0000256" key="3">
    <source>
        <dbReference type="ARBA" id="ARBA00022448"/>
    </source>
</evidence>
<evidence type="ECO:0000256" key="7">
    <source>
        <dbReference type="ARBA" id="ARBA00023136"/>
    </source>
</evidence>
<comment type="similarity">
    <text evidence="2">Belongs to the ABC-4 integral membrane protein family. LolC/E subfamily.</text>
</comment>
<evidence type="ECO:0000256" key="2">
    <source>
        <dbReference type="ARBA" id="ARBA00005236"/>
    </source>
</evidence>
<keyword evidence="12" id="KW-1185">Reference proteome</keyword>
<reference evidence="12" key="1">
    <citation type="submission" date="2013-11" db="EMBL/GenBank/DDBJ databases">
        <title>Symbiont-containing voluminous jelly as an extraordinary maternal gift for overwintering insect nymphs.</title>
        <authorList>
            <person name="Kaiwa N."/>
            <person name="Hosokawa T."/>
            <person name="Nikoh N."/>
            <person name="Meng X.Y."/>
            <person name="Tanahashi M."/>
            <person name="Moriyama M."/>
            <person name="Maeda T."/>
            <person name="Yamaguchi K."/>
            <person name="Shigenobu S."/>
            <person name="Ito M."/>
            <person name="Fukatsu T."/>
        </authorList>
    </citation>
    <scope>NUCLEOTIDE SEQUENCE [LARGE SCALE GENOMIC DNA]</scope>
    <source>
        <strain evidence="12">UwTKB</strain>
    </source>
</reference>
<feature type="transmembrane region" description="Helical" evidence="8">
    <location>
        <begin position="320"/>
        <end position="346"/>
    </location>
</feature>
<feature type="transmembrane region" description="Helical" evidence="8">
    <location>
        <begin position="21"/>
        <end position="45"/>
    </location>
</feature>
<dbReference type="Pfam" id="PF02687">
    <property type="entry name" value="FtsX"/>
    <property type="match status" value="1"/>
</dbReference>
<dbReference type="Proteomes" id="UP000031627">
    <property type="component" value="Chromosome"/>
</dbReference>
<dbReference type="KEGG" id="sbw:TGUWTKB_2310"/>
<protein>
    <submittedName>
        <fullName evidence="11">Lipoprotein releasing system transmembrane protein</fullName>
    </submittedName>
</protein>
<dbReference type="PANTHER" id="PTHR30489:SF0">
    <property type="entry name" value="LIPOPROTEIN-RELEASING SYSTEM TRANSMEMBRANE PROTEIN LOLE"/>
    <property type="match status" value="1"/>
</dbReference>
<dbReference type="RefSeq" id="WP_052459532.1">
    <property type="nucleotide sequence ID" value="NZ_AP014521.1"/>
</dbReference>
<keyword evidence="6 8" id="KW-1133">Transmembrane helix</keyword>
<dbReference type="InterPro" id="IPR003838">
    <property type="entry name" value="ABC3_permease_C"/>
</dbReference>
<proteinExistence type="inferred from homology"/>
<evidence type="ECO:0000313" key="11">
    <source>
        <dbReference type="EMBL" id="BAP58475.1"/>
    </source>
</evidence>
<dbReference type="GO" id="GO:0042953">
    <property type="term" value="P:lipoprotein transport"/>
    <property type="evidence" value="ECO:0007669"/>
    <property type="project" value="InterPro"/>
</dbReference>
<feature type="transmembrane region" description="Helical" evidence="8">
    <location>
        <begin position="386"/>
        <end position="403"/>
    </location>
</feature>
<keyword evidence="7 8" id="KW-0472">Membrane</keyword>
<dbReference type="InterPro" id="IPR051447">
    <property type="entry name" value="Lipoprotein-release_system"/>
</dbReference>
<evidence type="ECO:0000256" key="6">
    <source>
        <dbReference type="ARBA" id="ARBA00022989"/>
    </source>
</evidence>
<dbReference type="Pfam" id="PF12704">
    <property type="entry name" value="MacB_PCD"/>
    <property type="match status" value="1"/>
</dbReference>
<dbReference type="GO" id="GO:0044874">
    <property type="term" value="P:lipoprotein localization to outer membrane"/>
    <property type="evidence" value="ECO:0007669"/>
    <property type="project" value="TreeGrafter"/>
</dbReference>
<evidence type="ECO:0000259" key="10">
    <source>
        <dbReference type="Pfam" id="PF12704"/>
    </source>
</evidence>
<reference evidence="11 12" key="2">
    <citation type="journal article" date="2014" name="Curr. Biol.">
        <title>Symbiont-Supplemented Maternal Investment Underpinning Host's Ecological Adaptation.</title>
        <authorList>
            <person name="Kaiwa N."/>
            <person name="Hosokawa T."/>
            <person name="Nikoh N."/>
            <person name="Tanahashi M."/>
            <person name="Moriyama M."/>
            <person name="Meng X.Y."/>
            <person name="Maeda T."/>
            <person name="Yamaguchi K."/>
            <person name="Shigenobu S."/>
            <person name="Ito M."/>
            <person name="Fukatsu T."/>
        </authorList>
    </citation>
    <scope>NUCLEOTIDE SEQUENCE [LARGE SCALE GENOMIC DNA]</scope>
    <source>
        <strain evidence="11 12">UwTKB</strain>
    </source>
</reference>
<dbReference type="EMBL" id="AP014521">
    <property type="protein sequence ID" value="BAP58475.1"/>
    <property type="molecule type" value="Genomic_DNA"/>
</dbReference>
<dbReference type="NCBIfam" id="NF008357">
    <property type="entry name" value="PRK11146.1"/>
    <property type="match status" value="1"/>
</dbReference>
<keyword evidence="11" id="KW-0449">Lipoprotein</keyword>
<name>A0A090ARP4_9ENTR</name>
<evidence type="ECO:0000259" key="9">
    <source>
        <dbReference type="Pfam" id="PF02687"/>
    </source>
</evidence>
<dbReference type="STRING" id="1410383.TGUWTKB_2310"/>
<feature type="transmembrane region" description="Helical" evidence="8">
    <location>
        <begin position="277"/>
        <end position="299"/>
    </location>
</feature>
<evidence type="ECO:0000256" key="1">
    <source>
        <dbReference type="ARBA" id="ARBA00004651"/>
    </source>
</evidence>
<accession>A0A090ARP4</accession>
<dbReference type="AlphaFoldDB" id="A0A090ARP4"/>
<feature type="domain" description="ABC3 transporter permease C-terminal" evidence="9">
    <location>
        <begin position="280"/>
        <end position="413"/>
    </location>
</feature>
<sequence>MTNILLSFNFAKRFIRGCHHRASLTSFISFIAVICVALGVAVLIITSSAVNGFEHELKERFLAIIPHEEIETTKKSFSNWEKIINIVKNVPNVQNATPYVKFVGLLEKNHKLKAIQLTGIDLKREKDSLLLKKLAINKDLVSQFKSGKKQIILGYGAAKTLNIKNNQWVTLVYQTNNDEKNMLLYPQYLQLKVIKILKLGGVLDSNLAIIPLEDAQNYLNMKKNSITGIALKMNNPFYAEKTTKQITQTINNTDFHIKNWTYTYGNIYKDIQIIRSIVYVGMILVISVASFNIVSTLIITIKKKNNDISILKILGAEDKLIALIFVWYAILIGLTGNIIGIIIGIITSLNLTTIFKIIENIIGFKFISNNIYCIDFLPSELHSTDIINVVIITIMLSLIASWYPSRQATLINPISLLKKK</sequence>
<evidence type="ECO:0000256" key="8">
    <source>
        <dbReference type="SAM" id="Phobius"/>
    </source>
</evidence>
<evidence type="ECO:0000313" key="12">
    <source>
        <dbReference type="Proteomes" id="UP000031627"/>
    </source>
</evidence>
<gene>
    <name evidence="11" type="primary">lolE</name>
    <name evidence="11" type="ORF">TGUWTKB_2310</name>
</gene>
<feature type="domain" description="MacB-like periplasmic core" evidence="10">
    <location>
        <begin position="29"/>
        <end position="248"/>
    </location>
</feature>
<evidence type="ECO:0000256" key="5">
    <source>
        <dbReference type="ARBA" id="ARBA00022692"/>
    </source>
</evidence>
<dbReference type="PANTHER" id="PTHR30489">
    <property type="entry name" value="LIPOPROTEIN-RELEASING SYSTEM TRANSMEMBRANE PROTEIN LOLE"/>
    <property type="match status" value="1"/>
</dbReference>
<comment type="subcellular location">
    <subcellularLocation>
        <location evidence="1">Cell membrane</location>
        <topology evidence="1">Multi-pass membrane protein</topology>
    </subcellularLocation>
</comment>
<dbReference type="HOGENOM" id="CLU_000604_8_1_6"/>
<dbReference type="NCBIfam" id="TIGR02212">
    <property type="entry name" value="lolCE"/>
    <property type="match status" value="1"/>
</dbReference>
<organism evidence="11 12">
    <name type="scientific">Candidatus Tachikawaea gelatinosa</name>
    <dbReference type="NCBI Taxonomy" id="1410383"/>
    <lineage>
        <taxon>Bacteria</taxon>
        <taxon>Pseudomonadati</taxon>
        <taxon>Pseudomonadota</taxon>
        <taxon>Gammaproteobacteria</taxon>
        <taxon>Enterobacterales</taxon>
        <taxon>Enterobacteriaceae</taxon>
        <taxon>Candidatus Tachikawaea</taxon>
    </lineage>
</organism>
<dbReference type="InterPro" id="IPR025857">
    <property type="entry name" value="MacB_PCD"/>
</dbReference>
<evidence type="ECO:0000256" key="4">
    <source>
        <dbReference type="ARBA" id="ARBA00022475"/>
    </source>
</evidence>
<keyword evidence="5 8" id="KW-0812">Transmembrane</keyword>
<dbReference type="InterPro" id="IPR011925">
    <property type="entry name" value="LolCE_TM"/>
</dbReference>
<dbReference type="OrthoDB" id="9808461at2"/>
<keyword evidence="3" id="KW-0813">Transport</keyword>